<evidence type="ECO:0000256" key="3">
    <source>
        <dbReference type="ARBA" id="ARBA00023216"/>
    </source>
</evidence>
<dbReference type="GO" id="GO:0005544">
    <property type="term" value="F:calcium-dependent phospholipid binding"/>
    <property type="evidence" value="ECO:0007669"/>
    <property type="project" value="InterPro"/>
</dbReference>
<dbReference type="Gene3D" id="1.10.220.10">
    <property type="entry name" value="Annexin"/>
    <property type="match status" value="3"/>
</dbReference>
<keyword evidence="2" id="KW-0677">Repeat</keyword>
<evidence type="ECO:0000313" key="5">
    <source>
        <dbReference type="WBParaSite" id="TREG1_122100.1"/>
    </source>
</evidence>
<evidence type="ECO:0000256" key="2">
    <source>
        <dbReference type="ARBA" id="ARBA00022737"/>
    </source>
</evidence>
<keyword evidence="3" id="KW-0041">Annexin</keyword>
<dbReference type="InterPro" id="IPR037104">
    <property type="entry name" value="Annexin_sf"/>
</dbReference>
<evidence type="ECO:0000256" key="1">
    <source>
        <dbReference type="ARBA" id="ARBA00007831"/>
    </source>
</evidence>
<sequence>MNRLKDPDFKTIMLNLLKDIPDYLIEELQFAVQLKDKTTLMQILVSIVEEELNKLVELYGKQVGRQLSEDIKTATQGEFRQILLCTIKDVRLPTPIIINLFGEEKQFFIDENKNYSITEARLLNGYLSKQPIDKNNITETFCEVDYFDLDEINTEYKRIYGESLEDAIQKKTSGFYKETLLAMMSSGRKRARLTAKWIHDALFSTPVNKRRLTRLLITRSEIDLYTVMIVYQEIYKTSLESDIKRRTEGLYKKTLLTLLGLNKKCPFTPK</sequence>
<reference evidence="4" key="1">
    <citation type="submission" date="2022-06" db="EMBL/GenBank/DDBJ databases">
        <authorList>
            <person name="Berger JAMES D."/>
            <person name="Berger JAMES D."/>
        </authorList>
    </citation>
    <scope>NUCLEOTIDE SEQUENCE [LARGE SCALE GENOMIC DNA]</scope>
</reference>
<keyword evidence="4" id="KW-1185">Reference proteome</keyword>
<dbReference type="PANTHER" id="PTHR10502">
    <property type="entry name" value="ANNEXIN"/>
    <property type="match status" value="1"/>
</dbReference>
<dbReference type="InterPro" id="IPR018502">
    <property type="entry name" value="Annexin_repeat"/>
</dbReference>
<dbReference type="GO" id="GO:0005634">
    <property type="term" value="C:nucleus"/>
    <property type="evidence" value="ECO:0007669"/>
    <property type="project" value="TreeGrafter"/>
</dbReference>
<dbReference type="GO" id="GO:0005509">
    <property type="term" value="F:calcium ion binding"/>
    <property type="evidence" value="ECO:0007669"/>
    <property type="project" value="InterPro"/>
</dbReference>
<accession>A0AA85J0V1</accession>
<name>A0AA85J0V1_TRIRE</name>
<protein>
    <recommendedName>
        <fullName evidence="6">Annexin</fullName>
    </recommendedName>
</protein>
<evidence type="ECO:0000313" key="4">
    <source>
        <dbReference type="Proteomes" id="UP000050795"/>
    </source>
</evidence>
<dbReference type="GO" id="GO:0001786">
    <property type="term" value="F:phosphatidylserine binding"/>
    <property type="evidence" value="ECO:0007669"/>
    <property type="project" value="TreeGrafter"/>
</dbReference>
<dbReference type="WBParaSite" id="TREG1_122100.1">
    <property type="protein sequence ID" value="TREG1_122100.1"/>
    <property type="gene ID" value="TREG1_122100"/>
</dbReference>
<dbReference type="SUPFAM" id="SSF47874">
    <property type="entry name" value="Annexin"/>
    <property type="match status" value="1"/>
</dbReference>
<dbReference type="AlphaFoldDB" id="A0AA85J0V1"/>
<dbReference type="SMART" id="SM00335">
    <property type="entry name" value="ANX"/>
    <property type="match status" value="3"/>
</dbReference>
<dbReference type="Pfam" id="PF00191">
    <property type="entry name" value="Annexin"/>
    <property type="match status" value="3"/>
</dbReference>
<dbReference type="GO" id="GO:0005886">
    <property type="term" value="C:plasma membrane"/>
    <property type="evidence" value="ECO:0007669"/>
    <property type="project" value="TreeGrafter"/>
</dbReference>
<reference evidence="5" key="2">
    <citation type="submission" date="2023-11" db="UniProtKB">
        <authorList>
            <consortium name="WormBaseParasite"/>
        </authorList>
    </citation>
    <scope>IDENTIFICATION</scope>
</reference>
<dbReference type="Proteomes" id="UP000050795">
    <property type="component" value="Unassembled WGS sequence"/>
</dbReference>
<comment type="similarity">
    <text evidence="1">Belongs to the annexin family.</text>
</comment>
<proteinExistence type="inferred from homology"/>
<dbReference type="PROSITE" id="PS51897">
    <property type="entry name" value="ANNEXIN_2"/>
    <property type="match status" value="1"/>
</dbReference>
<dbReference type="GO" id="GO:0005737">
    <property type="term" value="C:cytoplasm"/>
    <property type="evidence" value="ECO:0007669"/>
    <property type="project" value="TreeGrafter"/>
</dbReference>
<dbReference type="GO" id="GO:0012506">
    <property type="term" value="C:vesicle membrane"/>
    <property type="evidence" value="ECO:0007669"/>
    <property type="project" value="TreeGrafter"/>
</dbReference>
<dbReference type="PANTHER" id="PTHR10502:SF177">
    <property type="entry name" value="ANNEXIN B10"/>
    <property type="match status" value="1"/>
</dbReference>
<evidence type="ECO:0008006" key="6">
    <source>
        <dbReference type="Google" id="ProtNLM"/>
    </source>
</evidence>
<organism evidence="4 5">
    <name type="scientific">Trichobilharzia regenti</name>
    <name type="common">Nasal bird schistosome</name>
    <dbReference type="NCBI Taxonomy" id="157069"/>
    <lineage>
        <taxon>Eukaryota</taxon>
        <taxon>Metazoa</taxon>
        <taxon>Spiralia</taxon>
        <taxon>Lophotrochozoa</taxon>
        <taxon>Platyhelminthes</taxon>
        <taxon>Trematoda</taxon>
        <taxon>Digenea</taxon>
        <taxon>Strigeidida</taxon>
        <taxon>Schistosomatoidea</taxon>
        <taxon>Schistosomatidae</taxon>
        <taxon>Trichobilharzia</taxon>
    </lineage>
</organism>